<organism evidence="2 3">
    <name type="scientific">Exiguobacterium undae</name>
    <dbReference type="NCBI Taxonomy" id="169177"/>
    <lineage>
        <taxon>Bacteria</taxon>
        <taxon>Bacillati</taxon>
        <taxon>Bacillota</taxon>
        <taxon>Bacilli</taxon>
        <taxon>Bacillales</taxon>
        <taxon>Bacillales Family XII. Incertae Sedis</taxon>
        <taxon>Exiguobacterium</taxon>
    </lineage>
</organism>
<gene>
    <name evidence="2" type="ORF">A3783_06960</name>
</gene>
<reference evidence="2 3" key="1">
    <citation type="submission" date="2016-03" db="EMBL/GenBank/DDBJ databases">
        <authorList>
            <person name="Cho S.-Y."/>
            <person name="Lim S."/>
            <person name="Kim H."/>
            <person name="Soh E.H."/>
            <person name="Moon J.S."/>
        </authorList>
    </citation>
    <scope>NUCLEOTIDE SEQUENCE [LARGE SCALE GENOMIC DNA]</scope>
    <source>
        <strain evidence="2 3">KCTC 3810</strain>
    </source>
</reference>
<keyword evidence="1" id="KW-0472">Membrane</keyword>
<evidence type="ECO:0000313" key="3">
    <source>
        <dbReference type="Proteomes" id="UP000078447"/>
    </source>
</evidence>
<keyword evidence="1" id="KW-0812">Transmembrane</keyword>
<feature type="transmembrane region" description="Helical" evidence="1">
    <location>
        <begin position="42"/>
        <end position="74"/>
    </location>
</feature>
<evidence type="ECO:0000256" key="1">
    <source>
        <dbReference type="SAM" id="Phobius"/>
    </source>
</evidence>
<dbReference type="EMBL" id="LVVL01000001">
    <property type="protein sequence ID" value="OAN15667.1"/>
    <property type="molecule type" value="Genomic_DNA"/>
</dbReference>
<name>A0ABX2VBR4_9BACL</name>
<dbReference type="RefSeq" id="WP_028106480.1">
    <property type="nucleotide sequence ID" value="NZ_LVVL01000001.1"/>
</dbReference>
<evidence type="ECO:0000313" key="2">
    <source>
        <dbReference type="EMBL" id="OAN15667.1"/>
    </source>
</evidence>
<accession>A0ABX2VBR4</accession>
<keyword evidence="3" id="KW-1185">Reference proteome</keyword>
<protein>
    <submittedName>
        <fullName evidence="2">Uncharacterized protein</fullName>
    </submittedName>
</protein>
<proteinExistence type="predicted"/>
<comment type="caution">
    <text evidence="2">The sequence shown here is derived from an EMBL/GenBank/DDBJ whole genome shotgun (WGS) entry which is preliminary data.</text>
</comment>
<keyword evidence="1" id="KW-1133">Transmembrane helix</keyword>
<sequence length="78" mass="8430">MVLSLIGIGVVLALFALGLKCVRSKHPDETPFLDAANGTDSIIGSVLMFLLCSLSVKQYGYLCFTGGFPLLYWISASW</sequence>
<dbReference type="Proteomes" id="UP000078447">
    <property type="component" value="Unassembled WGS sequence"/>
</dbReference>